<dbReference type="InterPro" id="IPR027275">
    <property type="entry name" value="PRC-brl_dom"/>
</dbReference>
<keyword evidence="4" id="KW-1185">Reference proteome</keyword>
<dbReference type="InterPro" id="IPR011033">
    <property type="entry name" value="PRC_barrel-like_sf"/>
</dbReference>
<feature type="domain" description="PRC-barrel" evidence="2">
    <location>
        <begin position="30"/>
        <end position="100"/>
    </location>
</feature>
<dbReference type="EMBL" id="CP047897">
    <property type="protein sequence ID" value="QHL87815.1"/>
    <property type="molecule type" value="Genomic_DNA"/>
</dbReference>
<dbReference type="AlphaFoldDB" id="A0A6P1NZY9"/>
<reference evidence="3 4" key="1">
    <citation type="submission" date="2020-01" db="EMBL/GenBank/DDBJ databases">
        <authorList>
            <person name="Kim M."/>
        </authorList>
    </citation>
    <scope>NUCLEOTIDE SEQUENCE [LARGE SCALE GENOMIC DNA]</scope>
    <source>
        <strain evidence="3 4">BT10</strain>
    </source>
</reference>
<feature type="compositionally biased region" description="Low complexity" evidence="1">
    <location>
        <begin position="134"/>
        <end position="144"/>
    </location>
</feature>
<evidence type="ECO:0000256" key="1">
    <source>
        <dbReference type="SAM" id="MobiDB-lite"/>
    </source>
</evidence>
<dbReference type="GO" id="GO:0019684">
    <property type="term" value="P:photosynthesis, light reaction"/>
    <property type="evidence" value="ECO:0007669"/>
    <property type="project" value="InterPro"/>
</dbReference>
<evidence type="ECO:0000259" key="2">
    <source>
        <dbReference type="Pfam" id="PF05239"/>
    </source>
</evidence>
<feature type="region of interest" description="Disordered" evidence="1">
    <location>
        <begin position="134"/>
        <end position="154"/>
    </location>
</feature>
<dbReference type="KEGG" id="nib:GU926_10395"/>
<dbReference type="SUPFAM" id="SSF50346">
    <property type="entry name" value="PRC-barrel domain"/>
    <property type="match status" value="1"/>
</dbReference>
<evidence type="ECO:0000313" key="3">
    <source>
        <dbReference type="EMBL" id="QHL87815.1"/>
    </source>
</evidence>
<feature type="region of interest" description="Disordered" evidence="1">
    <location>
        <begin position="171"/>
        <end position="208"/>
    </location>
</feature>
<dbReference type="Proteomes" id="UP000464214">
    <property type="component" value="Chromosome"/>
</dbReference>
<dbReference type="GO" id="GO:0030077">
    <property type="term" value="C:plasma membrane light-harvesting complex"/>
    <property type="evidence" value="ECO:0007669"/>
    <property type="project" value="InterPro"/>
</dbReference>
<dbReference type="Pfam" id="PF05239">
    <property type="entry name" value="PRC"/>
    <property type="match status" value="1"/>
</dbReference>
<feature type="compositionally biased region" description="Low complexity" evidence="1">
    <location>
        <begin position="190"/>
        <end position="208"/>
    </location>
</feature>
<protein>
    <recommendedName>
        <fullName evidence="2">PRC-barrel domain-containing protein</fullName>
    </recommendedName>
</protein>
<dbReference type="RefSeq" id="WP_160691558.1">
    <property type="nucleotide sequence ID" value="NZ_CP047897.1"/>
</dbReference>
<gene>
    <name evidence="3" type="ORF">GU926_10395</name>
</gene>
<sequence>MATNNDYSKGVRLRPLHKLSNFKVADNNLDVRGWEVIGSDGRRIGKVDDLIVDQTLMKVRYLDVDVDPNLLLPDTDDRHILVPIGAAHLDESADEVRVTGLELAGLSRYPFYRGGEVTPDYEYRVLHAVTSPTTSFMTTSSHTTPPDDDFYEHESFDDSRFYQTRRHQDDYLDQRSSSTNADMNHDRHSNVGSSSNMGSPSSAGMAGNSAIDGDIATIERLKRMLDEGTINHDEFTALKRKALGLY</sequence>
<evidence type="ECO:0000313" key="4">
    <source>
        <dbReference type="Proteomes" id="UP000464214"/>
    </source>
</evidence>
<accession>A0A6P1NZY9</accession>
<dbReference type="Gene3D" id="3.90.50.10">
    <property type="entry name" value="Photosynthetic Reaction Center, subunit H, domain 2"/>
    <property type="match status" value="1"/>
</dbReference>
<organism evidence="3 4">
    <name type="scientific">Nibribacter ruber</name>
    <dbReference type="NCBI Taxonomy" id="2698458"/>
    <lineage>
        <taxon>Bacteria</taxon>
        <taxon>Pseudomonadati</taxon>
        <taxon>Bacteroidota</taxon>
        <taxon>Cytophagia</taxon>
        <taxon>Cytophagales</taxon>
        <taxon>Hymenobacteraceae</taxon>
        <taxon>Nibribacter</taxon>
    </lineage>
</organism>
<dbReference type="InterPro" id="IPR014747">
    <property type="entry name" value="Bac_photo_RC_H_C"/>
</dbReference>
<proteinExistence type="predicted"/>
<name>A0A6P1NZY9_9BACT</name>